<sequence>MTKDEQGLLIDVACSCLSVDSVKEDSVFPFWKGKSKVHVLHEEAPRAGSVCWKCICGWEHTPGKCLVKGGYLGDVPSAGNAGEEHSDAGVATKAEWAVQLQSEN</sequence>
<dbReference type="AlphaFoldDB" id="A0A4D9DYT1"/>
<organism evidence="1 2">
    <name type="scientific">Platysternon megacephalum</name>
    <name type="common">big-headed turtle</name>
    <dbReference type="NCBI Taxonomy" id="55544"/>
    <lineage>
        <taxon>Eukaryota</taxon>
        <taxon>Metazoa</taxon>
        <taxon>Chordata</taxon>
        <taxon>Craniata</taxon>
        <taxon>Vertebrata</taxon>
        <taxon>Euteleostomi</taxon>
        <taxon>Archelosauria</taxon>
        <taxon>Testudinata</taxon>
        <taxon>Testudines</taxon>
        <taxon>Cryptodira</taxon>
        <taxon>Durocryptodira</taxon>
        <taxon>Testudinoidea</taxon>
        <taxon>Platysternidae</taxon>
        <taxon>Platysternon</taxon>
    </lineage>
</organism>
<reference evidence="1 2" key="1">
    <citation type="submission" date="2019-04" db="EMBL/GenBank/DDBJ databases">
        <title>Draft genome of the big-headed turtle Platysternon megacephalum.</title>
        <authorList>
            <person name="Gong S."/>
        </authorList>
    </citation>
    <scope>NUCLEOTIDE SEQUENCE [LARGE SCALE GENOMIC DNA]</scope>
    <source>
        <strain evidence="1">DO16091913</strain>
        <tissue evidence="1">Muscle</tissue>
    </source>
</reference>
<keyword evidence="2" id="KW-1185">Reference proteome</keyword>
<gene>
    <name evidence="1" type="ORF">DR999_PMT16489</name>
</gene>
<evidence type="ECO:0000313" key="1">
    <source>
        <dbReference type="EMBL" id="TFK01282.1"/>
    </source>
</evidence>
<evidence type="ECO:0000313" key="2">
    <source>
        <dbReference type="Proteomes" id="UP000297703"/>
    </source>
</evidence>
<protein>
    <submittedName>
        <fullName evidence="1">RING finger protein 183-like protein</fullName>
    </submittedName>
</protein>
<proteinExistence type="predicted"/>
<dbReference type="EMBL" id="QXTE01000232">
    <property type="protein sequence ID" value="TFK01282.1"/>
    <property type="molecule type" value="Genomic_DNA"/>
</dbReference>
<dbReference type="Proteomes" id="UP000297703">
    <property type="component" value="Unassembled WGS sequence"/>
</dbReference>
<accession>A0A4D9DYT1</accession>
<reference evidence="1 2" key="2">
    <citation type="submission" date="2019-04" db="EMBL/GenBank/DDBJ databases">
        <title>The genome sequence of big-headed turtle.</title>
        <authorList>
            <person name="Gong S."/>
        </authorList>
    </citation>
    <scope>NUCLEOTIDE SEQUENCE [LARGE SCALE GENOMIC DNA]</scope>
    <source>
        <strain evidence="1">DO16091913</strain>
        <tissue evidence="1">Muscle</tissue>
    </source>
</reference>
<comment type="caution">
    <text evidence="1">The sequence shown here is derived from an EMBL/GenBank/DDBJ whole genome shotgun (WGS) entry which is preliminary data.</text>
</comment>
<name>A0A4D9DYT1_9SAUR</name>